<evidence type="ECO:0000313" key="6">
    <source>
        <dbReference type="Proteomes" id="UP000320390"/>
    </source>
</evidence>
<dbReference type="SUPFAM" id="SSF52518">
    <property type="entry name" value="Thiamin diphosphate-binding fold (THDP-binding)"/>
    <property type="match status" value="2"/>
</dbReference>
<dbReference type="InterPro" id="IPR029061">
    <property type="entry name" value="THDP-binding"/>
</dbReference>
<reference evidence="5 6" key="1">
    <citation type="submission" date="2019-02" db="EMBL/GenBank/DDBJ databases">
        <title>Deep-cultivation of Planctomycetes and their phenomic and genomic characterization uncovers novel biology.</title>
        <authorList>
            <person name="Wiegand S."/>
            <person name="Jogler M."/>
            <person name="Boedeker C."/>
            <person name="Pinto D."/>
            <person name="Vollmers J."/>
            <person name="Rivas-Marin E."/>
            <person name="Kohn T."/>
            <person name="Peeters S.H."/>
            <person name="Heuer A."/>
            <person name="Rast P."/>
            <person name="Oberbeckmann S."/>
            <person name="Bunk B."/>
            <person name="Jeske O."/>
            <person name="Meyerdierks A."/>
            <person name="Storesund J.E."/>
            <person name="Kallscheuer N."/>
            <person name="Luecker S."/>
            <person name="Lage O.M."/>
            <person name="Pohl T."/>
            <person name="Merkel B.J."/>
            <person name="Hornburger P."/>
            <person name="Mueller R.-W."/>
            <person name="Bruemmer F."/>
            <person name="Labrenz M."/>
            <person name="Spormann A.M."/>
            <person name="Op den Camp H."/>
            <person name="Overmann J."/>
            <person name="Amann R."/>
            <person name="Jetten M.S.M."/>
            <person name="Mascher T."/>
            <person name="Medema M.H."/>
            <person name="Devos D.P."/>
            <person name="Kaster A.-K."/>
            <person name="Ovreas L."/>
            <person name="Rohde M."/>
            <person name="Galperin M.Y."/>
            <person name="Jogler C."/>
        </authorList>
    </citation>
    <scope>NUCLEOTIDE SEQUENCE [LARGE SCALE GENOMIC DNA]</scope>
    <source>
        <strain evidence="5 6">Poly30</strain>
    </source>
</reference>
<accession>A0A518ES10</accession>
<keyword evidence="1" id="KW-0786">Thiamine pyrophosphate</keyword>
<keyword evidence="1 5" id="KW-0560">Oxidoreductase</keyword>
<dbReference type="EC" id="1.2.4.1" evidence="1"/>
<dbReference type="Pfam" id="PF17831">
    <property type="entry name" value="PDH_E1_M"/>
    <property type="match status" value="1"/>
</dbReference>
<feature type="binding site" evidence="2">
    <location>
        <position position="238"/>
    </location>
    <ligand>
        <name>Mg(2+)</name>
        <dbReference type="ChEBI" id="CHEBI:18420"/>
    </ligand>
</feature>
<keyword evidence="2" id="KW-0460">Magnesium</keyword>
<comment type="cofactor">
    <cofactor evidence="1">
        <name>thiamine diphosphate</name>
        <dbReference type="ChEBI" id="CHEBI:58937"/>
    </cofactor>
</comment>
<feature type="binding site" evidence="2">
    <location>
        <position position="208"/>
    </location>
    <ligand>
        <name>Mg(2+)</name>
        <dbReference type="ChEBI" id="CHEBI:18420"/>
    </ligand>
</feature>
<comment type="function">
    <text evidence="1">Component of the pyruvate dehydrogenase (PDH) complex, that catalyzes the overall conversion of pyruvate to acetyl-CoA and CO(2).</text>
</comment>
<dbReference type="SUPFAM" id="SSF52922">
    <property type="entry name" value="TK C-terminal domain-like"/>
    <property type="match status" value="1"/>
</dbReference>
<dbReference type="EMBL" id="CP036434">
    <property type="protein sequence ID" value="QDV06866.1"/>
    <property type="molecule type" value="Genomic_DNA"/>
</dbReference>
<name>A0A518ES10_9BACT</name>
<evidence type="ECO:0000259" key="4">
    <source>
        <dbReference type="Pfam" id="PF17831"/>
    </source>
</evidence>
<dbReference type="InterPro" id="IPR051157">
    <property type="entry name" value="PDH/Transketolase"/>
</dbReference>
<keyword evidence="6" id="KW-1185">Reference proteome</keyword>
<evidence type="ECO:0000256" key="1">
    <source>
        <dbReference type="PIRNR" id="PIRNR000156"/>
    </source>
</evidence>
<feature type="domain" description="Pyruvate dehydrogenase E1 component middle" evidence="4">
    <location>
        <begin position="581"/>
        <end position="700"/>
    </location>
</feature>
<dbReference type="Proteomes" id="UP000320390">
    <property type="component" value="Chromosome"/>
</dbReference>
<dbReference type="GO" id="GO:0046872">
    <property type="term" value="F:metal ion binding"/>
    <property type="evidence" value="ECO:0007669"/>
    <property type="project" value="UniProtKB-KW"/>
</dbReference>
<dbReference type="Gene3D" id="3.40.50.920">
    <property type="match status" value="1"/>
</dbReference>
<dbReference type="InterPro" id="IPR041621">
    <property type="entry name" value="PDH_E1_M"/>
</dbReference>
<dbReference type="AlphaFoldDB" id="A0A518ES10"/>
<evidence type="ECO:0000256" key="2">
    <source>
        <dbReference type="PIRSR" id="PIRSR000156-1"/>
    </source>
</evidence>
<comment type="cofactor">
    <cofactor evidence="2">
        <name>Mg(2+)</name>
        <dbReference type="ChEBI" id="CHEBI:18420"/>
    </cofactor>
</comment>
<dbReference type="PIRSF" id="PIRSF000156">
    <property type="entry name" value="Pyruvate_dh_E1"/>
    <property type="match status" value="1"/>
</dbReference>
<dbReference type="Gene3D" id="3.40.50.970">
    <property type="match status" value="2"/>
</dbReference>
<dbReference type="PANTHER" id="PTHR43825">
    <property type="entry name" value="PYRUVATE DEHYDROGENASE E1 COMPONENT"/>
    <property type="match status" value="1"/>
</dbReference>
<organism evidence="5 6">
    <name type="scientific">Saltatorellus ferox</name>
    <dbReference type="NCBI Taxonomy" id="2528018"/>
    <lineage>
        <taxon>Bacteria</taxon>
        <taxon>Pseudomonadati</taxon>
        <taxon>Planctomycetota</taxon>
        <taxon>Planctomycetia</taxon>
        <taxon>Planctomycetia incertae sedis</taxon>
        <taxon>Saltatorellus</taxon>
    </lineage>
</organism>
<feature type="compositionally biased region" description="Basic and acidic residues" evidence="3">
    <location>
        <begin position="501"/>
        <end position="521"/>
    </location>
</feature>
<feature type="binding site" evidence="2">
    <location>
        <position position="240"/>
    </location>
    <ligand>
        <name>Mg(2+)</name>
        <dbReference type="ChEBI" id="CHEBI:18420"/>
    </ligand>
</feature>
<evidence type="ECO:0000256" key="3">
    <source>
        <dbReference type="SAM" id="MobiDB-lite"/>
    </source>
</evidence>
<proteinExistence type="predicted"/>
<feature type="region of interest" description="Disordered" evidence="3">
    <location>
        <begin position="500"/>
        <end position="521"/>
    </location>
</feature>
<comment type="catalytic activity">
    <reaction evidence="1">
        <text>N(6)-[(R)-lipoyl]-L-lysyl-[protein] + pyruvate + H(+) = N(6)-[(R)-S(8)-acetyldihydrolipoyl]-L-lysyl-[protein] + CO2</text>
        <dbReference type="Rhea" id="RHEA:19189"/>
        <dbReference type="Rhea" id="RHEA-COMP:10474"/>
        <dbReference type="Rhea" id="RHEA-COMP:10478"/>
        <dbReference type="ChEBI" id="CHEBI:15361"/>
        <dbReference type="ChEBI" id="CHEBI:15378"/>
        <dbReference type="ChEBI" id="CHEBI:16526"/>
        <dbReference type="ChEBI" id="CHEBI:83099"/>
        <dbReference type="ChEBI" id="CHEBI:83111"/>
        <dbReference type="EC" id="1.2.4.1"/>
    </reaction>
</comment>
<dbReference type="InterPro" id="IPR009014">
    <property type="entry name" value="Transketo_C/PFOR_II"/>
</dbReference>
<keyword evidence="1 5" id="KW-0670">Pyruvate</keyword>
<sequence length="974" mass="107317">MGLHAPSVPEAHTMITAATPTEASSSVQEKITYRAFVQAMAMIHLANNRKDKEQGDPKVGGHPASCASAMHILSALHLEVRQPQDFVCCKPHASPVDHALHNLLGLFRHDEHVDWFEDDPKARGQAYFTEEESKKAMEGLRRFPTEKNPHVFQSYHARTDADHFHFLPSGTVGIPPVVSGYLALAYRYAKDHGWDVPEGAHFWSLIGDSEFREGSLLEAMPDLAERMLGNVTWIIDYNRQNLDGTRIPNERGLEGTDAERIEKTAIANGWRVIQVRHGKIRTALFKKKGGDALKEVLESGLTDYEFQMLALKRDAEAIRTMIAEKHPGAKPLLKASDDDTILRMLLDLGGHCYDTIRDALAKSREESGEPYMIIAHTLKGWGLECLADPANHSTLPKGEEVKGLVESAGLSFDDPFAHFAEDTEEAKYLAERRDLFRQSMDEHADLQKRNKAKVREAIDAAGGIPDSLDIDLSLFPLAHTQWMWGQIAAKLVRLGSSITDQRQKGKEGGRRKTDGQGPDLTEHEKRWATAAEFVMTMSPDVGTSTNISSVLNERIYGPDRADGQLHEKLDVQYKHPELIATQDAWTRHIRFEIAEANAMTAVGSFGKMAHYAGLPFFPIMTVYDFFIKRALDQLYYSLYWGAEFVVMGTPSGVTLSAEGAQHSWKSDIQIPNLITWEPLYAIEVDWILSDAIKRSMMDDNEGRRGVLIRAVTRGVQQKTMIAQLKTQARYKGHDAGLLAPKGADWEGATDESKVATVPDEEILKGVRDDVLAGGYYLVDYRGYAGYEPGDNVVHIFAMGSLADGAIAASKQLLERGVYANVIHVSSPELLFGILGHQSGYEHLRTGLGIDGNMHLVPSGEADASGLAGLAGRRVPIVAVCDGEAGLLDNIGSIVGVRQETLAVRKFSKCGRPSEIFEYQHLDAASIVEACGKVLSETAMEDIKVSASTLNRVAGAAPQGGIGHWRELWPDAPKG</sequence>
<dbReference type="GO" id="GO:0004739">
    <property type="term" value="F:pyruvate dehydrogenase (acetyl-transferring) activity"/>
    <property type="evidence" value="ECO:0007669"/>
    <property type="project" value="UniProtKB-EC"/>
</dbReference>
<evidence type="ECO:0000313" key="5">
    <source>
        <dbReference type="EMBL" id="QDV06866.1"/>
    </source>
</evidence>
<dbReference type="InterPro" id="IPR004660">
    <property type="entry name" value="PDH_E1"/>
</dbReference>
<protein>
    <recommendedName>
        <fullName evidence="1">Pyruvate dehydrogenase E1 component</fullName>
        <ecNumber evidence="1">1.2.4.1</ecNumber>
    </recommendedName>
</protein>
<keyword evidence="2" id="KW-0479">Metal-binding</keyword>
<dbReference type="PANTHER" id="PTHR43825:SF1">
    <property type="entry name" value="TRANSKETOLASE-LIKE PYRIMIDINE-BINDING DOMAIN-CONTAINING PROTEIN"/>
    <property type="match status" value="1"/>
</dbReference>
<gene>
    <name evidence="5" type="primary">aceE</name>
    <name evidence="5" type="ORF">Poly30_23830</name>
</gene>
<feature type="region of interest" description="Disordered" evidence="3">
    <location>
        <begin position="1"/>
        <end position="23"/>
    </location>
</feature>